<evidence type="ECO:0000256" key="2">
    <source>
        <dbReference type="ARBA" id="ARBA00023027"/>
    </source>
</evidence>
<reference evidence="4 5" key="1">
    <citation type="submission" date="2023-02" db="EMBL/GenBank/DDBJ databases">
        <title>Bacterial whole genome sequence for Curvibacter sp. HBC28.</title>
        <authorList>
            <person name="Le V."/>
            <person name="Ko S.-R."/>
            <person name="Ahn C.-Y."/>
            <person name="Oh H.-M."/>
        </authorList>
    </citation>
    <scope>NUCLEOTIDE SEQUENCE [LARGE SCALE GENOMIC DNA]</scope>
    <source>
        <strain evidence="4 5">HBC28</strain>
    </source>
</reference>
<keyword evidence="5" id="KW-1185">Reference proteome</keyword>
<dbReference type="RefSeq" id="WP_273925800.1">
    <property type="nucleotide sequence ID" value="NZ_JAQSIO010000002.1"/>
</dbReference>
<name>A0ABT5ME59_9BURK</name>
<protein>
    <submittedName>
        <fullName evidence="4">Glyoxylate/hydroxypyruvate reductase A</fullName>
    </submittedName>
</protein>
<accession>A0ABT5ME59</accession>
<evidence type="ECO:0000313" key="5">
    <source>
        <dbReference type="Proteomes" id="UP001528672"/>
    </source>
</evidence>
<keyword evidence="2" id="KW-0520">NAD</keyword>
<dbReference type="InterPro" id="IPR036291">
    <property type="entry name" value="NAD(P)-bd_dom_sf"/>
</dbReference>
<evidence type="ECO:0000259" key="3">
    <source>
        <dbReference type="Pfam" id="PF02826"/>
    </source>
</evidence>
<dbReference type="SUPFAM" id="SSF51735">
    <property type="entry name" value="NAD(P)-binding Rossmann-fold domains"/>
    <property type="match status" value="1"/>
</dbReference>
<gene>
    <name evidence="4" type="ORF">PSQ39_05960</name>
</gene>
<dbReference type="CDD" id="cd12164">
    <property type="entry name" value="GDH_like_2"/>
    <property type="match status" value="1"/>
</dbReference>
<dbReference type="SUPFAM" id="SSF52283">
    <property type="entry name" value="Formate/glycerate dehydrogenase catalytic domain-like"/>
    <property type="match status" value="1"/>
</dbReference>
<dbReference type="Pfam" id="PF02826">
    <property type="entry name" value="2-Hacid_dh_C"/>
    <property type="match status" value="1"/>
</dbReference>
<dbReference type="InterPro" id="IPR006140">
    <property type="entry name" value="D-isomer_DH_NAD-bd"/>
</dbReference>
<evidence type="ECO:0000313" key="4">
    <source>
        <dbReference type="EMBL" id="MDD0814172.1"/>
    </source>
</evidence>
<organism evidence="4 5">
    <name type="scientific">Curvibacter microcysteis</name>
    <dbReference type="NCBI Taxonomy" id="3026419"/>
    <lineage>
        <taxon>Bacteria</taxon>
        <taxon>Pseudomonadati</taxon>
        <taxon>Pseudomonadota</taxon>
        <taxon>Betaproteobacteria</taxon>
        <taxon>Burkholderiales</taxon>
        <taxon>Comamonadaceae</taxon>
        <taxon>Curvibacter</taxon>
    </lineage>
</organism>
<dbReference type="Gene3D" id="3.40.50.720">
    <property type="entry name" value="NAD(P)-binding Rossmann-like Domain"/>
    <property type="match status" value="2"/>
</dbReference>
<evidence type="ECO:0000256" key="1">
    <source>
        <dbReference type="ARBA" id="ARBA00023002"/>
    </source>
</evidence>
<proteinExistence type="predicted"/>
<sequence length="314" mass="33753">MSDPRTIAFLSTLIPMTHLEKAYRARFPQAELRFPGALGALDEIEVAVCWYPPDGLMAQMPKLQLVQSVGAGVDHISADPALPAVPVCRIIDPDMGQGMTAYVCWAVIHQQRHMGAYLASAAAGRWQEQPIQPPRKHRVGIAGLGTLGLACAQALLGLGYSVRGWSRSPKANLPAGLQAFHGEAQRKDFLSGCDTLVCLLPLTDDTRGVLSQPLFDQLPRGAHLINVGRGDHLVEADLLPALASGQLGAATLDAFSQEPLPPEHPFWSEPRITITPHIATRTAPSVIAEQTAQNLARIRAGRAAEVAVDLQRGY</sequence>
<keyword evidence="1" id="KW-0560">Oxidoreductase</keyword>
<feature type="domain" description="D-isomer specific 2-hydroxyacid dehydrogenase NAD-binding" evidence="3">
    <location>
        <begin position="106"/>
        <end position="279"/>
    </location>
</feature>
<comment type="caution">
    <text evidence="4">The sequence shown here is derived from an EMBL/GenBank/DDBJ whole genome shotgun (WGS) entry which is preliminary data.</text>
</comment>
<dbReference type="PANTHER" id="PTHR43333:SF1">
    <property type="entry name" value="D-ISOMER SPECIFIC 2-HYDROXYACID DEHYDROGENASE NAD-BINDING DOMAIN-CONTAINING PROTEIN"/>
    <property type="match status" value="1"/>
</dbReference>
<dbReference type="Proteomes" id="UP001528672">
    <property type="component" value="Unassembled WGS sequence"/>
</dbReference>
<dbReference type="PANTHER" id="PTHR43333">
    <property type="entry name" value="2-HACID_DH_C DOMAIN-CONTAINING PROTEIN"/>
    <property type="match status" value="1"/>
</dbReference>
<dbReference type="EMBL" id="JAQSIO010000002">
    <property type="protein sequence ID" value="MDD0814172.1"/>
    <property type="molecule type" value="Genomic_DNA"/>
</dbReference>